<feature type="chain" id="PRO_5003578543" description="Lysozyme" evidence="1">
    <location>
        <begin position="20"/>
        <end position="53"/>
    </location>
</feature>
<dbReference type="HOGENOM" id="CLU_3073842_0_0_1"/>
<accession>H2YTE4</accession>
<organism evidence="2 3">
    <name type="scientific">Ciona savignyi</name>
    <name type="common">Pacific transparent sea squirt</name>
    <dbReference type="NCBI Taxonomy" id="51511"/>
    <lineage>
        <taxon>Eukaryota</taxon>
        <taxon>Metazoa</taxon>
        <taxon>Chordata</taxon>
        <taxon>Tunicata</taxon>
        <taxon>Ascidiacea</taxon>
        <taxon>Phlebobranchia</taxon>
        <taxon>Cionidae</taxon>
        <taxon>Ciona</taxon>
    </lineage>
</organism>
<dbReference type="Proteomes" id="UP000007875">
    <property type="component" value="Unassembled WGS sequence"/>
</dbReference>
<reference evidence="2" key="2">
    <citation type="submission" date="2025-08" db="UniProtKB">
        <authorList>
            <consortium name="Ensembl"/>
        </authorList>
    </citation>
    <scope>IDENTIFICATION</scope>
</reference>
<feature type="signal peptide" evidence="1">
    <location>
        <begin position="1"/>
        <end position="19"/>
    </location>
</feature>
<protein>
    <recommendedName>
        <fullName evidence="4">Lysozyme</fullName>
    </recommendedName>
</protein>
<reference evidence="3" key="1">
    <citation type="submission" date="2003-08" db="EMBL/GenBank/DDBJ databases">
        <authorList>
            <person name="Birren B."/>
            <person name="Nusbaum C."/>
            <person name="Abebe A."/>
            <person name="Abouelleil A."/>
            <person name="Adekoya E."/>
            <person name="Ait-zahra M."/>
            <person name="Allen N."/>
            <person name="Allen T."/>
            <person name="An P."/>
            <person name="Anderson M."/>
            <person name="Anderson S."/>
            <person name="Arachchi H."/>
            <person name="Armbruster J."/>
            <person name="Bachantsang P."/>
            <person name="Baldwin J."/>
            <person name="Barry A."/>
            <person name="Bayul T."/>
            <person name="Blitshsteyn B."/>
            <person name="Bloom T."/>
            <person name="Blye J."/>
            <person name="Boguslavskiy L."/>
            <person name="Borowsky M."/>
            <person name="Boukhgalter B."/>
            <person name="Brunache A."/>
            <person name="Butler J."/>
            <person name="Calixte N."/>
            <person name="Calvo S."/>
            <person name="Camarata J."/>
            <person name="Campo K."/>
            <person name="Chang J."/>
            <person name="Cheshatsang Y."/>
            <person name="Citroen M."/>
            <person name="Collymore A."/>
            <person name="Considine T."/>
            <person name="Cook A."/>
            <person name="Cooke P."/>
            <person name="Corum B."/>
            <person name="Cuomo C."/>
            <person name="David R."/>
            <person name="Dawoe T."/>
            <person name="Degray S."/>
            <person name="Dodge S."/>
            <person name="Dooley K."/>
            <person name="Dorje P."/>
            <person name="Dorjee K."/>
            <person name="Dorris L."/>
            <person name="Duffey N."/>
            <person name="Dupes A."/>
            <person name="Elkins T."/>
            <person name="Engels R."/>
            <person name="Erickson J."/>
            <person name="Farina A."/>
            <person name="Faro S."/>
            <person name="Ferreira P."/>
            <person name="Fischer H."/>
            <person name="Fitzgerald M."/>
            <person name="Foley K."/>
            <person name="Gage D."/>
            <person name="Galagan J."/>
            <person name="Gearin G."/>
            <person name="Gnerre S."/>
            <person name="Gnirke A."/>
            <person name="Goyette A."/>
            <person name="Graham J."/>
            <person name="Grandbois E."/>
            <person name="Gyaltsen K."/>
            <person name="Hafez N."/>
            <person name="Hagopian D."/>
            <person name="Hagos B."/>
            <person name="Hall J."/>
            <person name="Hatcher B."/>
            <person name="Heller A."/>
            <person name="Higgins H."/>
            <person name="Honan T."/>
            <person name="Horn A."/>
            <person name="Houde N."/>
            <person name="Hughes L."/>
            <person name="Hulme W."/>
            <person name="Husby E."/>
            <person name="Iliev I."/>
            <person name="Jaffe D."/>
            <person name="Jones C."/>
            <person name="Kamal M."/>
            <person name="Kamat A."/>
            <person name="Kamvysselis M."/>
            <person name="Karlsson E."/>
            <person name="Kells C."/>
            <person name="Kieu A."/>
            <person name="Kisner P."/>
            <person name="Kodira C."/>
            <person name="Kulbokas E."/>
            <person name="Labutti K."/>
            <person name="Lama D."/>
            <person name="Landers T."/>
            <person name="Leger J."/>
            <person name="Levine S."/>
            <person name="Lewis D."/>
            <person name="Lewis T."/>
            <person name="Lindblad-toh K."/>
            <person name="Liu X."/>
            <person name="Lokyitsang T."/>
            <person name="Lokyitsang Y."/>
            <person name="Lucien O."/>
            <person name="Lui A."/>
            <person name="Ma L.J."/>
            <person name="Mabbitt R."/>
            <person name="Macdonald J."/>
            <person name="Maclean C."/>
            <person name="Major J."/>
            <person name="Manning J."/>
            <person name="Marabella R."/>
            <person name="Maru K."/>
            <person name="Matthews C."/>
            <person name="Mauceli E."/>
            <person name="Mccarthy M."/>
            <person name="Mcdonough S."/>
            <person name="Mcghee T."/>
            <person name="Meldrim J."/>
            <person name="Meneus L."/>
            <person name="Mesirov J."/>
            <person name="Mihalev A."/>
            <person name="Mihova T."/>
            <person name="Mikkelsen T."/>
            <person name="Mlenga V."/>
            <person name="Moru K."/>
            <person name="Mozes J."/>
            <person name="Mulrain L."/>
            <person name="Munson G."/>
            <person name="Naylor J."/>
            <person name="Newes C."/>
            <person name="Nguyen C."/>
            <person name="Nguyen N."/>
            <person name="Nguyen T."/>
            <person name="Nicol R."/>
            <person name="Nielsen C."/>
            <person name="Nizzari M."/>
            <person name="Norbu C."/>
            <person name="Norbu N."/>
            <person name="O'donnell P."/>
            <person name="Okoawo O."/>
            <person name="O'leary S."/>
            <person name="Omotosho B."/>
            <person name="O'neill K."/>
            <person name="Osman S."/>
            <person name="Parker S."/>
            <person name="Perrin D."/>
            <person name="Phunkhang P."/>
            <person name="Piqani B."/>
            <person name="Purcell S."/>
            <person name="Rachupka T."/>
            <person name="Ramasamy U."/>
            <person name="Rameau R."/>
            <person name="Ray V."/>
            <person name="Raymond C."/>
            <person name="Retta R."/>
            <person name="Richardson S."/>
            <person name="Rise C."/>
            <person name="Rodriguez J."/>
            <person name="Rogers J."/>
            <person name="Rogov P."/>
            <person name="Rutman M."/>
            <person name="Schupbach R."/>
            <person name="Seaman C."/>
            <person name="Settipalli S."/>
            <person name="Sharpe T."/>
            <person name="Sheridan J."/>
            <person name="Sherpa N."/>
            <person name="Shi J."/>
            <person name="Smirnov S."/>
            <person name="Smith C."/>
            <person name="Sougnez C."/>
            <person name="Spencer B."/>
            <person name="Stalker J."/>
            <person name="Stange-thomann N."/>
            <person name="Stavropoulos S."/>
            <person name="Stetson K."/>
            <person name="Stone C."/>
            <person name="Stone S."/>
            <person name="Stubbs M."/>
            <person name="Talamas J."/>
            <person name="Tchuinga P."/>
            <person name="Tenzing P."/>
            <person name="Tesfaye S."/>
            <person name="Theodore J."/>
            <person name="Thoulutsang Y."/>
            <person name="Topham K."/>
            <person name="Towey S."/>
            <person name="Tsamla T."/>
            <person name="Tsomo N."/>
            <person name="Vallee D."/>
            <person name="Vassiliev H."/>
            <person name="Venkataraman V."/>
            <person name="Vinson J."/>
            <person name="Vo A."/>
            <person name="Wade C."/>
            <person name="Wang S."/>
            <person name="Wangchuk T."/>
            <person name="Wangdi T."/>
            <person name="Whittaker C."/>
            <person name="Wilkinson J."/>
            <person name="Wu Y."/>
            <person name="Wyman D."/>
            <person name="Yadav S."/>
            <person name="Yang S."/>
            <person name="Yang X."/>
            <person name="Yeager S."/>
            <person name="Yee E."/>
            <person name="Young G."/>
            <person name="Zainoun J."/>
            <person name="Zembeck L."/>
            <person name="Zimmer A."/>
            <person name="Zody M."/>
            <person name="Lander E."/>
        </authorList>
    </citation>
    <scope>NUCLEOTIDE SEQUENCE [LARGE SCALE GENOMIC DNA]</scope>
</reference>
<proteinExistence type="predicted"/>
<evidence type="ECO:0008006" key="4">
    <source>
        <dbReference type="Google" id="ProtNLM"/>
    </source>
</evidence>
<sequence>KTTVILLCWIALGANFAKGDHANVCDAVYKAVDSGETNGNETPSPIDVNQCMS</sequence>
<name>H2YTE4_CIOSA</name>
<evidence type="ECO:0000313" key="3">
    <source>
        <dbReference type="Proteomes" id="UP000007875"/>
    </source>
</evidence>
<evidence type="ECO:0000313" key="2">
    <source>
        <dbReference type="Ensembl" id="ENSCSAVP00000008604.1"/>
    </source>
</evidence>
<dbReference type="Ensembl" id="ENSCSAVT00000008714.1">
    <property type="protein sequence ID" value="ENSCSAVP00000008604.1"/>
    <property type="gene ID" value="ENSCSAVG00000005118.1"/>
</dbReference>
<dbReference type="AlphaFoldDB" id="H2YTE4"/>
<keyword evidence="1" id="KW-0732">Signal</keyword>
<evidence type="ECO:0000256" key="1">
    <source>
        <dbReference type="SAM" id="SignalP"/>
    </source>
</evidence>
<dbReference type="InParanoid" id="H2YTE4"/>
<keyword evidence="3" id="KW-1185">Reference proteome</keyword>
<reference evidence="2" key="3">
    <citation type="submission" date="2025-09" db="UniProtKB">
        <authorList>
            <consortium name="Ensembl"/>
        </authorList>
    </citation>
    <scope>IDENTIFICATION</scope>
</reference>